<evidence type="ECO:0000256" key="3">
    <source>
        <dbReference type="ARBA" id="ARBA00022723"/>
    </source>
</evidence>
<evidence type="ECO:0000256" key="1">
    <source>
        <dbReference type="ARBA" id="ARBA00010617"/>
    </source>
</evidence>
<protein>
    <submittedName>
        <fullName evidence="8">G13236 protein</fullName>
    </submittedName>
</protein>
<proteinExistence type="inferred from homology"/>
<dbReference type="InterPro" id="IPR002403">
    <property type="entry name" value="Cyt_P450_E_grp-IV"/>
</dbReference>
<gene>
    <name evidence="8" type="primary">g13236</name>
    <name evidence="8" type="ORF">VP750_LOCUS11737</name>
</gene>
<dbReference type="Pfam" id="PF00067">
    <property type="entry name" value="p450"/>
    <property type="match status" value="1"/>
</dbReference>
<evidence type="ECO:0000256" key="4">
    <source>
        <dbReference type="ARBA" id="ARBA00023002"/>
    </source>
</evidence>
<evidence type="ECO:0000256" key="6">
    <source>
        <dbReference type="ARBA" id="ARBA00023033"/>
    </source>
</evidence>
<organism evidence="8 9">
    <name type="scientific">Coccomyxa viridis</name>
    <dbReference type="NCBI Taxonomy" id="1274662"/>
    <lineage>
        <taxon>Eukaryota</taxon>
        <taxon>Viridiplantae</taxon>
        <taxon>Chlorophyta</taxon>
        <taxon>core chlorophytes</taxon>
        <taxon>Trebouxiophyceae</taxon>
        <taxon>Trebouxiophyceae incertae sedis</taxon>
        <taxon>Coccomyxaceae</taxon>
        <taxon>Coccomyxa</taxon>
    </lineage>
</organism>
<comment type="similarity">
    <text evidence="1 7">Belongs to the cytochrome P450 family.</text>
</comment>
<dbReference type="PANTHER" id="PTHR24291:SF50">
    <property type="entry name" value="BIFUNCTIONAL ALBAFLAVENONE MONOOXYGENASE_TERPENE SYNTHASE"/>
    <property type="match status" value="1"/>
</dbReference>
<dbReference type="PANTHER" id="PTHR24291">
    <property type="entry name" value="CYTOCHROME P450 FAMILY 4"/>
    <property type="match status" value="1"/>
</dbReference>
<dbReference type="InterPro" id="IPR017972">
    <property type="entry name" value="Cyt_P450_CS"/>
</dbReference>
<dbReference type="CDD" id="cd00302">
    <property type="entry name" value="cytochrome_P450"/>
    <property type="match status" value="1"/>
</dbReference>
<name>A0ABP1GCA7_9CHLO</name>
<evidence type="ECO:0000256" key="2">
    <source>
        <dbReference type="ARBA" id="ARBA00022617"/>
    </source>
</evidence>
<accession>A0ABP1GCA7</accession>
<keyword evidence="4 7" id="KW-0560">Oxidoreductase</keyword>
<keyword evidence="5 7" id="KW-0408">Iron</keyword>
<dbReference type="EMBL" id="CAXHTA020000021">
    <property type="protein sequence ID" value="CAL5229831.1"/>
    <property type="molecule type" value="Genomic_DNA"/>
</dbReference>
<dbReference type="SUPFAM" id="SSF48264">
    <property type="entry name" value="Cytochrome P450"/>
    <property type="match status" value="1"/>
</dbReference>
<dbReference type="InterPro" id="IPR001128">
    <property type="entry name" value="Cyt_P450"/>
</dbReference>
<evidence type="ECO:0000313" key="9">
    <source>
        <dbReference type="Proteomes" id="UP001497392"/>
    </source>
</evidence>
<dbReference type="InterPro" id="IPR050196">
    <property type="entry name" value="Cytochrome_P450_Monoox"/>
</dbReference>
<keyword evidence="9" id="KW-1185">Reference proteome</keyword>
<dbReference type="Gene3D" id="1.10.630.10">
    <property type="entry name" value="Cytochrome P450"/>
    <property type="match status" value="1"/>
</dbReference>
<dbReference type="InterPro" id="IPR036396">
    <property type="entry name" value="Cyt_P450_sf"/>
</dbReference>
<evidence type="ECO:0000256" key="7">
    <source>
        <dbReference type="RuleBase" id="RU000461"/>
    </source>
</evidence>
<dbReference type="PROSITE" id="PS00086">
    <property type="entry name" value="CYTOCHROME_P450"/>
    <property type="match status" value="1"/>
</dbReference>
<evidence type="ECO:0000313" key="8">
    <source>
        <dbReference type="EMBL" id="CAL5229831.1"/>
    </source>
</evidence>
<dbReference type="PRINTS" id="PR00465">
    <property type="entry name" value="EP450IV"/>
</dbReference>
<comment type="caution">
    <text evidence="8">The sequence shown here is derived from an EMBL/GenBank/DDBJ whole genome shotgun (WGS) entry which is preliminary data.</text>
</comment>
<reference evidence="8 9" key="1">
    <citation type="submission" date="2024-06" db="EMBL/GenBank/DDBJ databases">
        <authorList>
            <person name="Kraege A."/>
            <person name="Thomma B."/>
        </authorList>
    </citation>
    <scope>NUCLEOTIDE SEQUENCE [LARGE SCALE GENOMIC DNA]</scope>
</reference>
<evidence type="ECO:0000256" key="5">
    <source>
        <dbReference type="ARBA" id="ARBA00023004"/>
    </source>
</evidence>
<dbReference type="Proteomes" id="UP001497392">
    <property type="component" value="Unassembled WGS sequence"/>
</dbReference>
<sequence length="463" mass="51640">MIDAGGLTFFLEYLHDRYGTVARYWDGLSGLCVSLSDPELLQQVGAIELEKRVDGLNFLKGLLGASSIGYKTGKEAKTRRQLWHAVLSGRAFQQSMLSSINSEVQRITSAWPHKAAGKDGEFHLEFTEAARRLWLQINQINAFGPDCHAGGQPLYEIFTEAVQLLQKLQYSPYPLVPFSRTWVEKRRILRQVHEAVTKCIDAAVKARSQRQKVQDSELQGQGAQRDLLSLLLEEKREDGTPAFSQREVHDEVLTLLYGVYDNSPILSHTMHHLACNEDMQRTAQAEVDAVWGSRPPKTMEQLLSLRYVTACLKEGLRMSAGSGIIWRILERDAVVGGHAIPRGATVVAPIACIHHDAKHWPEPERFLPARFLEGESCSIGSDAKQQRIPGGHPLAYMPFGFGTRSCLGSKYALTVGALVIGHILQQYNVTLSGGAERDIAMKCQNLSLEARHGIQLTFQPRHR</sequence>
<keyword evidence="6 7" id="KW-0503">Monooxygenase</keyword>
<keyword evidence="3 7" id="KW-0479">Metal-binding</keyword>
<keyword evidence="2 7" id="KW-0349">Heme</keyword>